<sequence length="640" mass="73501">MDPPKTYKEIMIAAPTPSFLERGDLALDRDLENYKKLRIHNNFWRRNTIFIEIEQVKKPSEFVRELSDMGYARHMGDLHKGEFFQQGGFITIYPINSEAPITIEFSGNIIELIREAKIILHQRHSVSIGHRVSKLEPGDYVVHEDHGIGIYRGKNEKKFLILEYAPARKGGDPDRLLVPEAMAKKISPYLGLKNPKISRLGTPLWFETKRKAKENIIKFAQELLVLYKTRSEIKRPPYEPSHFEKSVWDNFEFEETPSQKTAIEDIFLDMAKAEPMERLVVGDVGFGKTEIALRAALRAVLNGKQVVILSPTTVLADQHSETFRKRLAREGIEIERLTRLESREKTKEILRKIKDGKIDIVVGTHRILSKDLNFKNLGLLIIDEEQRFGVKHKETLKKKYPDVDILYLSATPIPRTLAFSLSKIRPLSQITDPPEGRIPIKTFVMPRTDKIIREAIREESKRGGQVYFLSPRIMKMSFIMKKLDKQFPVIRKEILHGKVGEKHLVRTMRKFREGKIKILVSTTIIENGLDISSVNTLIVEDSTKLGLSQSHQLRGRVGRTNIQAFAYFLYPSQKLTPKAEDRLEALLSFQELGAGMEIAKRDLELRGAGNILGREQTGVLNKIGWNLYFEILGQTFNELM</sequence>
<dbReference type="InterPro" id="IPR036101">
    <property type="entry name" value="CarD-like/TRCF_RID_sf"/>
</dbReference>
<keyword evidence="4" id="KW-0378">Hydrolase</keyword>
<dbReference type="PROSITE" id="PS51192">
    <property type="entry name" value="HELICASE_ATP_BIND_1"/>
    <property type="match status" value="1"/>
</dbReference>
<proteinExistence type="predicted"/>
<feature type="domain" description="Helicase C-terminal" evidence="10">
    <location>
        <begin position="447"/>
        <end position="604"/>
    </location>
</feature>
<organism evidence="11 12">
    <name type="scientific">Candidatus Giovannonibacteria bacterium RIFCSPHIGHO2_02_43_16</name>
    <dbReference type="NCBI Taxonomy" id="1798331"/>
    <lineage>
        <taxon>Bacteria</taxon>
        <taxon>Candidatus Giovannoniibacteriota</taxon>
    </lineage>
</organism>
<dbReference type="Pfam" id="PF00270">
    <property type="entry name" value="DEAD"/>
    <property type="match status" value="1"/>
</dbReference>
<evidence type="ECO:0000256" key="1">
    <source>
        <dbReference type="ARBA" id="ARBA00022490"/>
    </source>
</evidence>
<dbReference type="STRING" id="1798331.A2W57_01720"/>
<dbReference type="InterPro" id="IPR001650">
    <property type="entry name" value="Helicase_C-like"/>
</dbReference>
<gene>
    <name evidence="11" type="ORF">A2W57_01720</name>
</gene>
<evidence type="ECO:0000259" key="9">
    <source>
        <dbReference type="PROSITE" id="PS51192"/>
    </source>
</evidence>
<dbReference type="InterPro" id="IPR011545">
    <property type="entry name" value="DEAD/DEAH_box_helicase_dom"/>
</dbReference>
<dbReference type="Pfam" id="PF02559">
    <property type="entry name" value="CarD_TRCF_RID"/>
    <property type="match status" value="1"/>
</dbReference>
<keyword evidence="7" id="KW-0238">DNA-binding</keyword>
<dbReference type="PROSITE" id="PS51194">
    <property type="entry name" value="HELICASE_CTER"/>
    <property type="match status" value="1"/>
</dbReference>
<dbReference type="GO" id="GO:0006281">
    <property type="term" value="P:DNA repair"/>
    <property type="evidence" value="ECO:0007669"/>
    <property type="project" value="UniProtKB-KW"/>
</dbReference>
<dbReference type="InterPro" id="IPR041471">
    <property type="entry name" value="UvrB_inter"/>
</dbReference>
<reference evidence="11 12" key="1">
    <citation type="journal article" date="2016" name="Nat. Commun.">
        <title>Thousands of microbial genomes shed light on interconnected biogeochemical processes in an aquifer system.</title>
        <authorList>
            <person name="Anantharaman K."/>
            <person name="Brown C.T."/>
            <person name="Hug L.A."/>
            <person name="Sharon I."/>
            <person name="Castelle C.J."/>
            <person name="Probst A.J."/>
            <person name="Thomas B.C."/>
            <person name="Singh A."/>
            <person name="Wilkins M.J."/>
            <person name="Karaoz U."/>
            <person name="Brodie E.L."/>
            <person name="Williams K.H."/>
            <person name="Hubbard S.S."/>
            <person name="Banfield J.F."/>
        </authorList>
    </citation>
    <scope>NUCLEOTIDE SEQUENCE [LARGE SCALE GENOMIC DNA]</scope>
</reference>
<keyword evidence="6" id="KW-0067">ATP-binding</keyword>
<dbReference type="InterPro" id="IPR047112">
    <property type="entry name" value="RecG/Mfd"/>
</dbReference>
<evidence type="ECO:0000313" key="11">
    <source>
        <dbReference type="EMBL" id="OGF73439.1"/>
    </source>
</evidence>
<feature type="domain" description="Helicase ATP-binding" evidence="9">
    <location>
        <begin position="269"/>
        <end position="430"/>
    </location>
</feature>
<dbReference type="SMART" id="SM00487">
    <property type="entry name" value="DEXDc"/>
    <property type="match status" value="1"/>
</dbReference>
<dbReference type="GO" id="GO:0005524">
    <property type="term" value="F:ATP binding"/>
    <property type="evidence" value="ECO:0007669"/>
    <property type="project" value="UniProtKB-KW"/>
</dbReference>
<protein>
    <recommendedName>
        <fullName evidence="13">Transcription-repair coupling factor</fullName>
    </recommendedName>
</protein>
<evidence type="ECO:0000256" key="3">
    <source>
        <dbReference type="ARBA" id="ARBA00022763"/>
    </source>
</evidence>
<dbReference type="InterPro" id="IPR003711">
    <property type="entry name" value="CarD-like/TRCF_RID"/>
</dbReference>
<dbReference type="Proteomes" id="UP000178276">
    <property type="component" value="Unassembled WGS sequence"/>
</dbReference>
<dbReference type="Gene3D" id="2.40.10.170">
    <property type="match status" value="1"/>
</dbReference>
<dbReference type="Pfam" id="PF00271">
    <property type="entry name" value="Helicase_C"/>
    <property type="match status" value="1"/>
</dbReference>
<dbReference type="Gene3D" id="3.40.50.300">
    <property type="entry name" value="P-loop containing nucleotide triphosphate hydrolases"/>
    <property type="match status" value="2"/>
</dbReference>
<dbReference type="SMART" id="SM01058">
    <property type="entry name" value="CarD_TRCF"/>
    <property type="match status" value="1"/>
</dbReference>
<evidence type="ECO:0000259" key="10">
    <source>
        <dbReference type="PROSITE" id="PS51194"/>
    </source>
</evidence>
<dbReference type="SUPFAM" id="SSF141259">
    <property type="entry name" value="CarD-like"/>
    <property type="match status" value="1"/>
</dbReference>
<dbReference type="EMBL" id="MFHJ01000042">
    <property type="protein sequence ID" value="OGF73439.1"/>
    <property type="molecule type" value="Genomic_DNA"/>
</dbReference>
<keyword evidence="5" id="KW-0347">Helicase</keyword>
<evidence type="ECO:0000256" key="6">
    <source>
        <dbReference type="ARBA" id="ARBA00022840"/>
    </source>
</evidence>
<dbReference type="PANTHER" id="PTHR47964">
    <property type="entry name" value="ATP-DEPENDENT DNA HELICASE HOMOLOG RECG, CHLOROPLASTIC"/>
    <property type="match status" value="1"/>
</dbReference>
<dbReference type="CDD" id="cd17991">
    <property type="entry name" value="DEXHc_TRCF"/>
    <property type="match status" value="1"/>
</dbReference>
<evidence type="ECO:0000256" key="4">
    <source>
        <dbReference type="ARBA" id="ARBA00022801"/>
    </source>
</evidence>
<dbReference type="GO" id="GO:0003677">
    <property type="term" value="F:DNA binding"/>
    <property type="evidence" value="ECO:0007669"/>
    <property type="project" value="UniProtKB-KW"/>
</dbReference>
<keyword evidence="3" id="KW-0227">DNA damage</keyword>
<dbReference type="SUPFAM" id="SSF52540">
    <property type="entry name" value="P-loop containing nucleoside triphosphate hydrolases"/>
    <property type="match status" value="3"/>
</dbReference>
<keyword evidence="8" id="KW-0234">DNA repair</keyword>
<dbReference type="GO" id="GO:0016787">
    <property type="term" value="F:hydrolase activity"/>
    <property type="evidence" value="ECO:0007669"/>
    <property type="project" value="UniProtKB-KW"/>
</dbReference>
<dbReference type="SMART" id="SM00490">
    <property type="entry name" value="HELICc"/>
    <property type="match status" value="1"/>
</dbReference>
<keyword evidence="1" id="KW-0963">Cytoplasm</keyword>
<evidence type="ECO:0000256" key="2">
    <source>
        <dbReference type="ARBA" id="ARBA00022741"/>
    </source>
</evidence>
<accession>A0A1F5WCJ5</accession>
<evidence type="ECO:0000256" key="7">
    <source>
        <dbReference type="ARBA" id="ARBA00023125"/>
    </source>
</evidence>
<comment type="caution">
    <text evidence="11">The sequence shown here is derived from an EMBL/GenBank/DDBJ whole genome shotgun (WGS) entry which is preliminary data.</text>
</comment>
<dbReference type="InterPro" id="IPR027417">
    <property type="entry name" value="P-loop_NTPase"/>
</dbReference>
<dbReference type="PANTHER" id="PTHR47964:SF1">
    <property type="entry name" value="ATP-DEPENDENT DNA HELICASE HOMOLOG RECG, CHLOROPLASTIC"/>
    <property type="match status" value="1"/>
</dbReference>
<dbReference type="Gene3D" id="3.30.2060.10">
    <property type="entry name" value="Penicillin-binding protein 1b domain"/>
    <property type="match status" value="1"/>
</dbReference>
<evidence type="ECO:0000313" key="12">
    <source>
        <dbReference type="Proteomes" id="UP000178276"/>
    </source>
</evidence>
<dbReference type="AlphaFoldDB" id="A0A1F5WCJ5"/>
<dbReference type="Pfam" id="PF17757">
    <property type="entry name" value="UvrB_inter"/>
    <property type="match status" value="1"/>
</dbReference>
<evidence type="ECO:0008006" key="13">
    <source>
        <dbReference type="Google" id="ProtNLM"/>
    </source>
</evidence>
<evidence type="ECO:0000256" key="8">
    <source>
        <dbReference type="ARBA" id="ARBA00023204"/>
    </source>
</evidence>
<dbReference type="GO" id="GO:0003678">
    <property type="term" value="F:DNA helicase activity"/>
    <property type="evidence" value="ECO:0007669"/>
    <property type="project" value="TreeGrafter"/>
</dbReference>
<evidence type="ECO:0000256" key="5">
    <source>
        <dbReference type="ARBA" id="ARBA00022806"/>
    </source>
</evidence>
<keyword evidence="2" id="KW-0547">Nucleotide-binding</keyword>
<name>A0A1F5WCJ5_9BACT</name>
<dbReference type="InterPro" id="IPR014001">
    <property type="entry name" value="Helicase_ATP-bd"/>
</dbReference>